<sequence>RAKLQRQSSLCHSYDYAHIHHITSFHIINLSQTTTKQELSFMKTTSSSTNLTELLSSTSLVVASTASIFSSSSAMTDNNSNDLISPLSNYHLSTSISFIFNIKRESTIATVMTGIYQNLFFSLCLLDQ</sequence>
<comment type="caution">
    <text evidence="2">The sequence shown here is derived from an EMBL/GenBank/DDBJ whole genome shotgun (WGS) entry which is preliminary data.</text>
</comment>
<gene>
    <name evidence="2" type="ORF">FNK824_LOCUS37730</name>
    <name evidence="1" type="ORF">SEV965_LOCUS4957</name>
</gene>
<accession>A0A820DFG1</accession>
<protein>
    <submittedName>
        <fullName evidence="2">Uncharacterized protein</fullName>
    </submittedName>
</protein>
<dbReference type="Proteomes" id="UP000663874">
    <property type="component" value="Unassembled WGS sequence"/>
</dbReference>
<dbReference type="EMBL" id="CAJNOU010000147">
    <property type="protein sequence ID" value="CAF0887612.1"/>
    <property type="molecule type" value="Genomic_DNA"/>
</dbReference>
<evidence type="ECO:0000313" key="1">
    <source>
        <dbReference type="EMBL" id="CAF0887612.1"/>
    </source>
</evidence>
<dbReference type="Proteomes" id="UP000663889">
    <property type="component" value="Unassembled WGS sequence"/>
</dbReference>
<evidence type="ECO:0000313" key="3">
    <source>
        <dbReference type="Proteomes" id="UP000663874"/>
    </source>
</evidence>
<name>A0A820DFG1_9BILA</name>
<dbReference type="AlphaFoldDB" id="A0A820DFG1"/>
<dbReference type="EMBL" id="CAJOBE010019747">
    <property type="protein sequence ID" value="CAF4231385.1"/>
    <property type="molecule type" value="Genomic_DNA"/>
</dbReference>
<evidence type="ECO:0000313" key="2">
    <source>
        <dbReference type="EMBL" id="CAF4231385.1"/>
    </source>
</evidence>
<proteinExistence type="predicted"/>
<reference evidence="2" key="1">
    <citation type="submission" date="2021-02" db="EMBL/GenBank/DDBJ databases">
        <authorList>
            <person name="Nowell W R."/>
        </authorList>
    </citation>
    <scope>NUCLEOTIDE SEQUENCE</scope>
</reference>
<feature type="non-terminal residue" evidence="2">
    <location>
        <position position="1"/>
    </location>
</feature>
<organism evidence="2 3">
    <name type="scientific">Rotaria sordida</name>
    <dbReference type="NCBI Taxonomy" id="392033"/>
    <lineage>
        <taxon>Eukaryota</taxon>
        <taxon>Metazoa</taxon>
        <taxon>Spiralia</taxon>
        <taxon>Gnathifera</taxon>
        <taxon>Rotifera</taxon>
        <taxon>Eurotatoria</taxon>
        <taxon>Bdelloidea</taxon>
        <taxon>Philodinida</taxon>
        <taxon>Philodinidae</taxon>
        <taxon>Rotaria</taxon>
    </lineage>
</organism>